<proteinExistence type="predicted"/>
<reference evidence="1" key="2">
    <citation type="submission" date="2018-10" db="EMBL/GenBank/DDBJ databases">
        <title>Effector identification in a new, highly contiguous assembly of the strawberry crown rot pathogen Phytophthora cactorum.</title>
        <authorList>
            <person name="Armitage A.D."/>
            <person name="Nellist C.F."/>
            <person name="Bates H."/>
            <person name="Vickerstaff R.J."/>
            <person name="Harrison R.J."/>
        </authorList>
    </citation>
    <scope>NUCLEOTIDE SEQUENCE</scope>
    <source>
        <strain evidence="1">15-7</strain>
        <strain evidence="2">4032</strain>
        <strain evidence="3">4040</strain>
        <strain evidence="4">P415</strain>
        <strain evidence="5">P421</strain>
    </source>
</reference>
<accession>A0A329RH13</accession>
<dbReference type="EMBL" id="RCMK01000995">
    <property type="protein sequence ID" value="KAG2905243.1"/>
    <property type="molecule type" value="Genomic_DNA"/>
</dbReference>
<sequence length="199" mass="22141">MVAEDGEGANTAAHHKKLQNAAADMQVTGADAVENMEVTSGTVVNDVVVGTEDGEVQHEHTRHQHVDEVRALPTRTGCTTCVFRCYKYTRGWAFTMKTVYRCSKFRQGCPGKMEFNIASTGNSCARPHTCRVALVAATVMDVQDEMRAQSDLLAIANVAWPVRQVWEAIRDRFYNAENPDVVRGLSEQRVVQGVYRARH</sequence>
<dbReference type="VEuPathDB" id="FungiDB:PC110_g20527"/>
<dbReference type="EMBL" id="RCMV01001005">
    <property type="protein sequence ID" value="KAG3211048.1"/>
    <property type="molecule type" value="Genomic_DNA"/>
</dbReference>
<evidence type="ECO:0000313" key="1">
    <source>
        <dbReference type="EMBL" id="KAG2856511.1"/>
    </source>
</evidence>
<dbReference type="Proteomes" id="UP000736787">
    <property type="component" value="Unassembled WGS sequence"/>
</dbReference>
<reference evidence="6 7" key="1">
    <citation type="submission" date="2018-01" db="EMBL/GenBank/DDBJ databases">
        <title>Draft genome of the strawberry crown rot pathogen Phytophthora cactorum.</title>
        <authorList>
            <person name="Armitage A.D."/>
            <person name="Lysoe E."/>
            <person name="Nellist C.F."/>
            <person name="Harrison R.J."/>
            <person name="Brurberg M.B."/>
        </authorList>
    </citation>
    <scope>NUCLEOTIDE SEQUENCE [LARGE SCALE GENOMIC DNA]</scope>
    <source>
        <strain evidence="6 7">10300</strain>
    </source>
</reference>
<organism evidence="6 7">
    <name type="scientific">Phytophthora cactorum</name>
    <dbReference type="NCBI Taxonomy" id="29920"/>
    <lineage>
        <taxon>Eukaryota</taxon>
        <taxon>Sar</taxon>
        <taxon>Stramenopiles</taxon>
        <taxon>Oomycota</taxon>
        <taxon>Peronosporomycetes</taxon>
        <taxon>Peronosporales</taxon>
        <taxon>Peronosporaceae</taxon>
        <taxon>Phytophthora</taxon>
    </lineage>
</organism>
<dbReference type="Proteomes" id="UP000697107">
    <property type="component" value="Unassembled WGS sequence"/>
</dbReference>
<evidence type="ECO:0000313" key="4">
    <source>
        <dbReference type="EMBL" id="KAG2966952.1"/>
    </source>
</evidence>
<dbReference type="OrthoDB" id="101761at2759"/>
<dbReference type="EMBL" id="MJFZ01001148">
    <property type="protein sequence ID" value="RAW23036.1"/>
    <property type="molecule type" value="Genomic_DNA"/>
</dbReference>
<evidence type="ECO:0000313" key="6">
    <source>
        <dbReference type="EMBL" id="RAW23036.1"/>
    </source>
</evidence>
<dbReference type="Proteomes" id="UP000251314">
    <property type="component" value="Unassembled WGS sequence"/>
</dbReference>
<keyword evidence="7" id="KW-1185">Reference proteome</keyword>
<evidence type="ECO:0008006" key="8">
    <source>
        <dbReference type="Google" id="ProtNLM"/>
    </source>
</evidence>
<dbReference type="EMBL" id="RCMG01000329">
    <property type="protein sequence ID" value="KAG2856511.1"/>
    <property type="molecule type" value="Genomic_DNA"/>
</dbReference>
<evidence type="ECO:0000313" key="7">
    <source>
        <dbReference type="Proteomes" id="UP000251314"/>
    </source>
</evidence>
<gene>
    <name evidence="6" type="ORF">PC110_g20527</name>
    <name evidence="1" type="ORF">PC113_g11517</name>
    <name evidence="2" type="ORF">PC115_g18719</name>
    <name evidence="3" type="ORF">PC117_g20802</name>
    <name evidence="4" type="ORF">PC118_g18867</name>
    <name evidence="5" type="ORF">PC129_g17966</name>
</gene>
<dbReference type="Proteomes" id="UP000735874">
    <property type="component" value="Unassembled WGS sequence"/>
</dbReference>
<dbReference type="Proteomes" id="UP000774804">
    <property type="component" value="Unassembled WGS sequence"/>
</dbReference>
<dbReference type="EMBL" id="RCMI01000989">
    <property type="protein sequence ID" value="KAG2892719.1"/>
    <property type="molecule type" value="Genomic_DNA"/>
</dbReference>
<dbReference type="EMBL" id="RCML01000970">
    <property type="protein sequence ID" value="KAG2966952.1"/>
    <property type="molecule type" value="Genomic_DNA"/>
</dbReference>
<dbReference type="Proteomes" id="UP000760860">
    <property type="component" value="Unassembled WGS sequence"/>
</dbReference>
<evidence type="ECO:0000313" key="2">
    <source>
        <dbReference type="EMBL" id="KAG2892719.1"/>
    </source>
</evidence>
<name>A0A329RH13_9STRA</name>
<dbReference type="AlphaFoldDB" id="A0A329RH13"/>
<evidence type="ECO:0000313" key="5">
    <source>
        <dbReference type="EMBL" id="KAG3211048.1"/>
    </source>
</evidence>
<comment type="caution">
    <text evidence="6">The sequence shown here is derived from an EMBL/GenBank/DDBJ whole genome shotgun (WGS) entry which is preliminary data.</text>
</comment>
<protein>
    <recommendedName>
        <fullName evidence="8">FLYWCH-type domain-containing protein</fullName>
    </recommendedName>
</protein>
<evidence type="ECO:0000313" key="3">
    <source>
        <dbReference type="EMBL" id="KAG2905243.1"/>
    </source>
</evidence>